<dbReference type="Proteomes" id="UP000179069">
    <property type="component" value="Unassembled WGS sequence"/>
</dbReference>
<gene>
    <name evidence="2" type="ORF">A2785_01710</name>
</gene>
<organism evidence="2 3">
    <name type="scientific">Candidatus Chisholmbacteria bacterium RIFCSPHIGHO2_01_FULL_49_18</name>
    <dbReference type="NCBI Taxonomy" id="1797590"/>
    <lineage>
        <taxon>Bacteria</taxon>
        <taxon>Candidatus Chisholmiibacteriota</taxon>
    </lineage>
</organism>
<protein>
    <recommendedName>
        <fullName evidence="4">Type II toxin-antitoxin system mRNA interferase toxin, RelE/StbE family</fullName>
    </recommendedName>
</protein>
<dbReference type="Gene3D" id="3.30.2310.20">
    <property type="entry name" value="RelE-like"/>
    <property type="match status" value="1"/>
</dbReference>
<accession>A0A1G1VM12</accession>
<evidence type="ECO:0000313" key="2">
    <source>
        <dbReference type="EMBL" id="OGY16287.1"/>
    </source>
</evidence>
<evidence type="ECO:0008006" key="4">
    <source>
        <dbReference type="Google" id="ProtNLM"/>
    </source>
</evidence>
<evidence type="ECO:0000313" key="3">
    <source>
        <dbReference type="Proteomes" id="UP000179069"/>
    </source>
</evidence>
<dbReference type="InterPro" id="IPR035093">
    <property type="entry name" value="RelE/ParE_toxin_dom_sf"/>
</dbReference>
<dbReference type="NCBIfam" id="TIGR02385">
    <property type="entry name" value="RelE_StbE"/>
    <property type="match status" value="1"/>
</dbReference>
<dbReference type="InterPro" id="IPR004386">
    <property type="entry name" value="Toxin_YafQ-like"/>
</dbReference>
<dbReference type="InterPro" id="IPR007712">
    <property type="entry name" value="RelE/ParE_toxin"/>
</dbReference>
<evidence type="ECO:0000256" key="1">
    <source>
        <dbReference type="ARBA" id="ARBA00022649"/>
    </source>
</evidence>
<keyword evidence="1" id="KW-1277">Toxin-antitoxin system</keyword>
<dbReference type="AlphaFoldDB" id="A0A1G1VM12"/>
<sequence>MRQTLQERIATNRKLTQQFINRLAMFRNNPTHPLLHDHQLTGRKQELRSFSITGDIRVVYHNISSKTVILLDIGSHAQVY</sequence>
<reference evidence="2 3" key="1">
    <citation type="journal article" date="2016" name="Nat. Commun.">
        <title>Thousands of microbial genomes shed light on interconnected biogeochemical processes in an aquifer system.</title>
        <authorList>
            <person name="Anantharaman K."/>
            <person name="Brown C.T."/>
            <person name="Hug L.A."/>
            <person name="Sharon I."/>
            <person name="Castelle C.J."/>
            <person name="Probst A.J."/>
            <person name="Thomas B.C."/>
            <person name="Singh A."/>
            <person name="Wilkins M.J."/>
            <person name="Karaoz U."/>
            <person name="Brodie E.L."/>
            <person name="Williams K.H."/>
            <person name="Hubbard S.S."/>
            <person name="Banfield J.F."/>
        </authorList>
    </citation>
    <scope>NUCLEOTIDE SEQUENCE [LARGE SCALE GENOMIC DNA]</scope>
</reference>
<dbReference type="EMBL" id="MHCI01000018">
    <property type="protein sequence ID" value="OGY16287.1"/>
    <property type="molecule type" value="Genomic_DNA"/>
</dbReference>
<proteinExistence type="predicted"/>
<dbReference type="Pfam" id="PF15738">
    <property type="entry name" value="YafQ_toxin"/>
    <property type="match status" value="1"/>
</dbReference>
<name>A0A1G1VM12_9BACT</name>
<dbReference type="SUPFAM" id="SSF143011">
    <property type="entry name" value="RelE-like"/>
    <property type="match status" value="1"/>
</dbReference>
<comment type="caution">
    <text evidence="2">The sequence shown here is derived from an EMBL/GenBank/DDBJ whole genome shotgun (WGS) entry which is preliminary data.</text>
</comment>